<accession>A0A0F8XG67</accession>
<evidence type="ECO:0000313" key="1">
    <source>
        <dbReference type="EMBL" id="KKK59965.1"/>
    </source>
</evidence>
<comment type="caution">
    <text evidence="1">The sequence shown here is derived from an EMBL/GenBank/DDBJ whole genome shotgun (WGS) entry which is preliminary data.</text>
</comment>
<feature type="non-terminal residue" evidence="1">
    <location>
        <position position="1"/>
    </location>
</feature>
<proteinExistence type="predicted"/>
<dbReference type="AlphaFoldDB" id="A0A0F8XG67"/>
<name>A0A0F8XG67_9ZZZZ</name>
<feature type="non-terminal residue" evidence="1">
    <location>
        <position position="359"/>
    </location>
</feature>
<dbReference type="EMBL" id="LAZR01063203">
    <property type="protein sequence ID" value="KKK59965.1"/>
    <property type="molecule type" value="Genomic_DNA"/>
</dbReference>
<protein>
    <submittedName>
        <fullName evidence="1">Uncharacterized protein</fullName>
    </submittedName>
</protein>
<gene>
    <name evidence="1" type="ORF">LCGC14_3029090</name>
</gene>
<organism evidence="1">
    <name type="scientific">marine sediment metagenome</name>
    <dbReference type="NCBI Taxonomy" id="412755"/>
    <lineage>
        <taxon>unclassified sequences</taxon>
        <taxon>metagenomes</taxon>
        <taxon>ecological metagenomes</taxon>
    </lineage>
</organism>
<sequence length="359" mass="36526">GGDGGSEGAALTIAFDPTELLGNRTWGDASTDTIVWTWNRATGTDPTMTFGNDFISLNGDLKILGDDLFMTTNTNRFVLMGDGTNYNPEAIDLGTDTTGNYVATVADGTGIDGTATGEGSTYTPTFDATELNNLTWGDGTSSVIGWAWNIQTGTDPTITFANDFMQVNNTFRIQVGNNFKVGAVQWNSGSEIDGTKIKDADYGDVDVSAVGAWTVSSVQADSVALTTDTTGNYADGDAEAGAALTGDSASSFFSSGTLEVTIGGTGATSLTDGGILLGSGVGAITALGVASNGQIPIGDGATDPVLATITGSSAITVTNGAGSITLDVNDTGVDHGGLTGLGDDDHTQYIKDSEFTQNS</sequence>
<reference evidence="1" key="1">
    <citation type="journal article" date="2015" name="Nature">
        <title>Complex archaea that bridge the gap between prokaryotes and eukaryotes.</title>
        <authorList>
            <person name="Spang A."/>
            <person name="Saw J.H."/>
            <person name="Jorgensen S.L."/>
            <person name="Zaremba-Niedzwiedzka K."/>
            <person name="Martijn J."/>
            <person name="Lind A.E."/>
            <person name="van Eijk R."/>
            <person name="Schleper C."/>
            <person name="Guy L."/>
            <person name="Ettema T.J."/>
        </authorList>
    </citation>
    <scope>NUCLEOTIDE SEQUENCE</scope>
</reference>